<dbReference type="GO" id="GO:0036424">
    <property type="term" value="F:L-phosphoserine phosphatase activity"/>
    <property type="evidence" value="ECO:0007669"/>
    <property type="project" value="TreeGrafter"/>
</dbReference>
<gene>
    <name evidence="10" type="primary">AlNc14C98G5946</name>
    <name evidence="10" type="ORF">ALNC14_067390</name>
</gene>
<keyword evidence="7" id="KW-0460">Magnesium</keyword>
<dbReference type="InterPro" id="IPR023214">
    <property type="entry name" value="HAD_sf"/>
</dbReference>
<reference evidence="10" key="1">
    <citation type="journal article" date="2011" name="PLoS Biol.">
        <title>Gene gain and loss during evolution of obligate parasitism in the white rust pathogen of Arabidopsis thaliana.</title>
        <authorList>
            <person name="Kemen E."/>
            <person name="Gardiner A."/>
            <person name="Schultz-Larsen T."/>
            <person name="Kemen A.C."/>
            <person name="Balmuth A.L."/>
            <person name="Robert-Seilaniantz A."/>
            <person name="Bailey K."/>
            <person name="Holub E."/>
            <person name="Studholme D.J."/>
            <person name="Maclean D."/>
            <person name="Jones J.D."/>
        </authorList>
    </citation>
    <scope>NUCLEOTIDE SEQUENCE</scope>
</reference>
<evidence type="ECO:0000256" key="9">
    <source>
        <dbReference type="SAM" id="MobiDB-lite"/>
    </source>
</evidence>
<dbReference type="AlphaFoldDB" id="F0WH81"/>
<comment type="pathway">
    <text evidence="2">Amino-acid biosynthesis; L-serine biosynthesis; L-serine from 3-phospho-D-glycerate: step 3/3.</text>
</comment>
<reference evidence="10" key="2">
    <citation type="submission" date="2011-02" db="EMBL/GenBank/DDBJ databases">
        <authorList>
            <person name="MacLean D."/>
        </authorList>
    </citation>
    <scope>NUCLEOTIDE SEQUENCE</scope>
</reference>
<comment type="cofactor">
    <cofactor evidence="1">
        <name>Mg(2+)</name>
        <dbReference type="ChEBI" id="CHEBI:18420"/>
    </cofactor>
</comment>
<dbReference type="GO" id="GO:0005737">
    <property type="term" value="C:cytoplasm"/>
    <property type="evidence" value="ECO:0007669"/>
    <property type="project" value="TreeGrafter"/>
</dbReference>
<dbReference type="HOGENOM" id="CLU_638440_0_0_1"/>
<feature type="compositionally biased region" description="Basic and acidic residues" evidence="9">
    <location>
        <begin position="47"/>
        <end position="56"/>
    </location>
</feature>
<keyword evidence="5" id="KW-0479">Metal-binding</keyword>
<sequence>MGNKLSAITILPLICAATNTKHNEFEPQHSVHSSQGQSSHASQPDSPRLKRSDVHEAPTTEVEDFFTMIQELPSKEFMKEVFNHITTLSKNPMIKVAAFIDLDHTVTTAAFEMTAMAYQLMRFTYKFKTEDIGTVFGFESAEKACHPSKNLQEIVDHIKLHAKSKDGFFSPDGIEWHIARWSKLAYNELKAKNECIYLSTTIAARLRYGMSEAEIKALADATRDFNTEMPGDSKFCYETPLDFQVHGKEVCLRFRANAYPEMISLIKALKASGVTPFIISASQEEYVKYAVKNLGIDVEENHVYGTKTDSIDQMLKGEGRGNDGGGKQTTIQKIMKIVDEKGRRFFGAIAIGDTNGDLPMMKEVWSHGGYALVIMNWDHVWRGMYQWVYPGGTAQDNLKARHKTFVQPVSERLTKWVIKEVVCEEEREKK</sequence>
<dbReference type="Gene3D" id="3.40.50.1000">
    <property type="entry name" value="HAD superfamily/HAD-like"/>
    <property type="match status" value="1"/>
</dbReference>
<evidence type="ECO:0000256" key="8">
    <source>
        <dbReference type="ARBA" id="ARBA00023299"/>
    </source>
</evidence>
<protein>
    <recommendedName>
        <fullName evidence="3">phosphoserine phosphatase</fullName>
        <ecNumber evidence="3">3.1.3.3</ecNumber>
    </recommendedName>
</protein>
<name>F0WH81_9STRA</name>
<evidence type="ECO:0000256" key="4">
    <source>
        <dbReference type="ARBA" id="ARBA00022605"/>
    </source>
</evidence>
<feature type="compositionally biased region" description="Low complexity" evidence="9">
    <location>
        <begin position="30"/>
        <end position="43"/>
    </location>
</feature>
<evidence type="ECO:0000256" key="6">
    <source>
        <dbReference type="ARBA" id="ARBA00022801"/>
    </source>
</evidence>
<evidence type="ECO:0000256" key="2">
    <source>
        <dbReference type="ARBA" id="ARBA00005135"/>
    </source>
</evidence>
<dbReference type="Pfam" id="PF12710">
    <property type="entry name" value="HAD"/>
    <property type="match status" value="1"/>
</dbReference>
<keyword evidence="4" id="KW-0028">Amino-acid biosynthesis</keyword>
<dbReference type="EMBL" id="FR824143">
    <property type="protein sequence ID" value="CCA20596.1"/>
    <property type="molecule type" value="Genomic_DNA"/>
</dbReference>
<evidence type="ECO:0000256" key="5">
    <source>
        <dbReference type="ARBA" id="ARBA00022723"/>
    </source>
</evidence>
<evidence type="ECO:0000256" key="1">
    <source>
        <dbReference type="ARBA" id="ARBA00001946"/>
    </source>
</evidence>
<accession>F0WH81</accession>
<feature type="region of interest" description="Disordered" evidence="9">
    <location>
        <begin position="24"/>
        <end position="56"/>
    </location>
</feature>
<dbReference type="InterPro" id="IPR036412">
    <property type="entry name" value="HAD-like_sf"/>
</dbReference>
<organism evidence="10">
    <name type="scientific">Albugo laibachii Nc14</name>
    <dbReference type="NCBI Taxonomy" id="890382"/>
    <lineage>
        <taxon>Eukaryota</taxon>
        <taxon>Sar</taxon>
        <taxon>Stramenopiles</taxon>
        <taxon>Oomycota</taxon>
        <taxon>Peronosporomycetes</taxon>
        <taxon>Albuginales</taxon>
        <taxon>Albuginaceae</taxon>
        <taxon>Albugo</taxon>
    </lineage>
</organism>
<dbReference type="PANTHER" id="PTHR43344">
    <property type="entry name" value="PHOSPHOSERINE PHOSPHATASE"/>
    <property type="match status" value="1"/>
</dbReference>
<keyword evidence="8" id="KW-0718">Serine biosynthesis</keyword>
<evidence type="ECO:0000256" key="7">
    <source>
        <dbReference type="ARBA" id="ARBA00022842"/>
    </source>
</evidence>
<dbReference type="GO" id="GO:0006564">
    <property type="term" value="P:L-serine biosynthetic process"/>
    <property type="evidence" value="ECO:0007669"/>
    <property type="project" value="UniProtKB-KW"/>
</dbReference>
<dbReference type="InterPro" id="IPR050582">
    <property type="entry name" value="HAD-like_SerB"/>
</dbReference>
<evidence type="ECO:0000313" key="10">
    <source>
        <dbReference type="EMBL" id="CCA20596.1"/>
    </source>
</evidence>
<dbReference type="SUPFAM" id="SSF56784">
    <property type="entry name" value="HAD-like"/>
    <property type="match status" value="1"/>
</dbReference>
<evidence type="ECO:0000256" key="3">
    <source>
        <dbReference type="ARBA" id="ARBA00012640"/>
    </source>
</evidence>
<dbReference type="PANTHER" id="PTHR43344:SF2">
    <property type="entry name" value="PHOSPHOSERINE PHOSPHATASE"/>
    <property type="match status" value="1"/>
</dbReference>
<proteinExistence type="predicted"/>
<dbReference type="EC" id="3.1.3.3" evidence="3"/>
<keyword evidence="6" id="KW-0378">Hydrolase</keyword>
<dbReference type="GO" id="GO:0000287">
    <property type="term" value="F:magnesium ion binding"/>
    <property type="evidence" value="ECO:0007669"/>
    <property type="project" value="TreeGrafter"/>
</dbReference>